<gene>
    <name evidence="2" type="ORF">CC77DRAFT_1021101</name>
</gene>
<reference evidence="2 3" key="1">
    <citation type="submission" date="2016-05" db="EMBL/GenBank/DDBJ databases">
        <title>Comparative analysis of secretome profiles of manganese(II)-oxidizing ascomycete fungi.</title>
        <authorList>
            <consortium name="DOE Joint Genome Institute"/>
            <person name="Zeiner C.A."/>
            <person name="Purvine S.O."/>
            <person name="Zink E.M."/>
            <person name="Wu S."/>
            <person name="Pasa-Tolic L."/>
            <person name="Chaput D.L."/>
            <person name="Haridas S."/>
            <person name="Grigoriev I.V."/>
            <person name="Santelli C.M."/>
            <person name="Hansel C.M."/>
        </authorList>
    </citation>
    <scope>NUCLEOTIDE SEQUENCE [LARGE SCALE GENOMIC DNA]</scope>
    <source>
        <strain evidence="2 3">SRC1lrK2f</strain>
    </source>
</reference>
<sequence>MATSSSSSNTTEFKTIIEHINPILATAVAERLLPNLREEMTCMIPGIVSQTLSQRGVADKHKNNDSKGNKTTREYLQATIDTRMSPPQQYLQEPLPRPLPQPPLALQHQSQAIAITPTRNRRVSDKEILKRVHEYKIREGIAQTREVTNAGVAVTVALKPDGSHFGVQDEAAVDWSGKKSDISGMSLSGHRVDKNNRESGQVKKKEE</sequence>
<evidence type="ECO:0000256" key="1">
    <source>
        <dbReference type="SAM" id="MobiDB-lite"/>
    </source>
</evidence>
<accession>A0A177DKI0</accession>
<evidence type="ECO:0000313" key="2">
    <source>
        <dbReference type="EMBL" id="OAG19710.1"/>
    </source>
</evidence>
<dbReference type="RefSeq" id="XP_018385131.1">
    <property type="nucleotide sequence ID" value="XM_018525199.1"/>
</dbReference>
<dbReference type="KEGG" id="aalt:CC77DRAFT_1021101"/>
<name>A0A177DKI0_ALTAL</name>
<feature type="region of interest" description="Disordered" evidence="1">
    <location>
        <begin position="177"/>
        <end position="207"/>
    </location>
</feature>
<protein>
    <submittedName>
        <fullName evidence="2">Uncharacterized protein</fullName>
    </submittedName>
</protein>
<evidence type="ECO:0000313" key="3">
    <source>
        <dbReference type="Proteomes" id="UP000077248"/>
    </source>
</evidence>
<dbReference type="AlphaFoldDB" id="A0A177DKI0"/>
<dbReference type="VEuPathDB" id="FungiDB:CC77DRAFT_1021101"/>
<dbReference type="GeneID" id="29110793"/>
<proteinExistence type="predicted"/>
<dbReference type="Proteomes" id="UP000077248">
    <property type="component" value="Unassembled WGS sequence"/>
</dbReference>
<organism evidence="2 3">
    <name type="scientific">Alternaria alternata</name>
    <name type="common">Alternaria rot fungus</name>
    <name type="synonym">Torula alternata</name>
    <dbReference type="NCBI Taxonomy" id="5599"/>
    <lineage>
        <taxon>Eukaryota</taxon>
        <taxon>Fungi</taxon>
        <taxon>Dikarya</taxon>
        <taxon>Ascomycota</taxon>
        <taxon>Pezizomycotina</taxon>
        <taxon>Dothideomycetes</taxon>
        <taxon>Pleosporomycetidae</taxon>
        <taxon>Pleosporales</taxon>
        <taxon>Pleosporineae</taxon>
        <taxon>Pleosporaceae</taxon>
        <taxon>Alternaria</taxon>
        <taxon>Alternaria sect. Alternaria</taxon>
        <taxon>Alternaria alternata complex</taxon>
    </lineage>
</organism>
<feature type="compositionally biased region" description="Basic and acidic residues" evidence="1">
    <location>
        <begin position="190"/>
        <end position="207"/>
    </location>
</feature>
<keyword evidence="3" id="KW-1185">Reference proteome</keyword>
<dbReference type="EMBL" id="KV441480">
    <property type="protein sequence ID" value="OAG19710.1"/>
    <property type="molecule type" value="Genomic_DNA"/>
</dbReference>